<comment type="cofactor">
    <cofactor evidence="1">
        <name>FMN</name>
        <dbReference type="ChEBI" id="CHEBI:58210"/>
    </cofactor>
</comment>
<evidence type="ECO:0000256" key="5">
    <source>
        <dbReference type="ARBA" id="ARBA00022975"/>
    </source>
</evidence>
<dbReference type="EC" id="1.3.98.1" evidence="8"/>
<dbReference type="GO" id="GO:1990663">
    <property type="term" value="F:dihydroorotate dehydrogenase (fumarate) activity"/>
    <property type="evidence" value="ECO:0007669"/>
    <property type="project" value="UniProtKB-EC"/>
</dbReference>
<dbReference type="CDD" id="cd04739">
    <property type="entry name" value="DHOD_like"/>
    <property type="match status" value="1"/>
</dbReference>
<dbReference type="Gene3D" id="3.20.20.70">
    <property type="entry name" value="Aldolase class I"/>
    <property type="match status" value="1"/>
</dbReference>
<evidence type="ECO:0000256" key="3">
    <source>
        <dbReference type="ARBA" id="ARBA00022630"/>
    </source>
</evidence>
<dbReference type="PANTHER" id="PTHR48109">
    <property type="entry name" value="DIHYDROOROTATE DEHYDROGENASE (QUINONE), MITOCHONDRIAL-RELATED"/>
    <property type="match status" value="1"/>
</dbReference>
<dbReference type="NCBIfam" id="NF005741">
    <property type="entry name" value="PRK07565.1"/>
    <property type="match status" value="1"/>
</dbReference>
<dbReference type="EMBL" id="PGTN01000003">
    <property type="protein sequence ID" value="PJF48937.1"/>
    <property type="molecule type" value="Genomic_DNA"/>
</dbReference>
<protein>
    <submittedName>
        <fullName evidence="8">Dihydroorotate dehydrogenase</fullName>
        <ecNumber evidence="8">1.3.98.1</ecNumber>
    </submittedName>
</protein>
<dbReference type="GO" id="GO:0005737">
    <property type="term" value="C:cytoplasm"/>
    <property type="evidence" value="ECO:0007669"/>
    <property type="project" value="InterPro"/>
</dbReference>
<gene>
    <name evidence="8" type="ORF">CUN48_00845</name>
</gene>
<dbReference type="AlphaFoldDB" id="A0A2M8QGL1"/>
<keyword evidence="4" id="KW-0288">FMN</keyword>
<dbReference type="GO" id="GO:0006207">
    <property type="term" value="P:'de novo' pyrimidine nucleobase biosynthetic process"/>
    <property type="evidence" value="ECO:0007669"/>
    <property type="project" value="TreeGrafter"/>
</dbReference>
<evidence type="ECO:0000256" key="4">
    <source>
        <dbReference type="ARBA" id="ARBA00022643"/>
    </source>
</evidence>
<feature type="domain" description="Dihydroorotate dehydrogenase catalytic" evidence="7">
    <location>
        <begin position="83"/>
        <end position="290"/>
    </location>
</feature>
<evidence type="ECO:0000256" key="6">
    <source>
        <dbReference type="ARBA" id="ARBA00023002"/>
    </source>
</evidence>
<evidence type="ECO:0000256" key="2">
    <source>
        <dbReference type="ARBA" id="ARBA00004725"/>
    </source>
</evidence>
<evidence type="ECO:0000256" key="1">
    <source>
        <dbReference type="ARBA" id="ARBA00001917"/>
    </source>
</evidence>
<comment type="pathway">
    <text evidence="2">Pyrimidine metabolism; UMP biosynthesis via de novo pathway.</text>
</comment>
<keyword evidence="3" id="KW-0285">Flavoprotein</keyword>
<comment type="caution">
    <text evidence="8">The sequence shown here is derived from an EMBL/GenBank/DDBJ whole genome shotgun (WGS) entry which is preliminary data.</text>
</comment>
<evidence type="ECO:0000259" key="7">
    <source>
        <dbReference type="Pfam" id="PF01180"/>
    </source>
</evidence>
<dbReference type="PANTHER" id="PTHR48109:SF3">
    <property type="entry name" value="SLL0744 PROTEIN"/>
    <property type="match status" value="1"/>
</dbReference>
<evidence type="ECO:0000313" key="8">
    <source>
        <dbReference type="EMBL" id="PJF48937.1"/>
    </source>
</evidence>
<keyword evidence="6 8" id="KW-0560">Oxidoreductase</keyword>
<keyword evidence="5" id="KW-0665">Pyrimidine biosynthesis</keyword>
<name>A0A2M8QGL1_9CHLR</name>
<dbReference type="Pfam" id="PF01180">
    <property type="entry name" value="DHO_dh"/>
    <property type="match status" value="1"/>
</dbReference>
<reference evidence="8 9" key="1">
    <citation type="submission" date="2017-11" db="EMBL/GenBank/DDBJ databases">
        <title>Evolution of Phototrophy in the Chloroflexi Phylum Driven by Horizontal Gene Transfer.</title>
        <authorList>
            <person name="Ward L.M."/>
            <person name="Hemp J."/>
            <person name="Shih P.M."/>
            <person name="Mcglynn S.E."/>
            <person name="Fischer W."/>
        </authorList>
    </citation>
    <scope>NUCLEOTIDE SEQUENCE [LARGE SCALE GENOMIC DNA]</scope>
    <source>
        <strain evidence="8">JP3_7</strain>
    </source>
</reference>
<dbReference type="GO" id="GO:0006221">
    <property type="term" value="P:pyrimidine nucleotide biosynthetic process"/>
    <property type="evidence" value="ECO:0007669"/>
    <property type="project" value="UniProtKB-KW"/>
</dbReference>
<dbReference type="Proteomes" id="UP000230790">
    <property type="component" value="Unassembled WGS sequence"/>
</dbReference>
<dbReference type="InterPro" id="IPR050074">
    <property type="entry name" value="DHO_dehydrogenase"/>
</dbReference>
<dbReference type="InterPro" id="IPR005720">
    <property type="entry name" value="Dihydroorotate_DH_cat"/>
</dbReference>
<sequence length="356" mass="40081">MDLTTTYLGLKLAHPVVPSASPLSRNLDSIRRLEDAGAPAIVMHSLFEEQIENESQVMHHFLEYGGESFAEVSRYFPDWRYYNIGSEEYLKLIQSAKTATDIPIIGSLNGISTGGWIEYARKIEQAGADALELNIYYIPTDPHVTSWHVEERYLDILHAVRQTVRIPIALKIGPFFSAPANIALHFANAGAHALVLFNRFYQPDFDLDRLEVTPHLVLSDSDELRLPLRWVAILYGRVPIELAISTGVHTHIDVLKGLMAGARVTMMTSELLQHGIQRIGEIIRDLRQWMEAHEYESVAQMQGSMSQKSVANPAAFERANYMKVLDAWRPDPSAVLPKSRPLASLPLRFGSERPNE</sequence>
<accession>A0A2M8QGL1</accession>
<dbReference type="InterPro" id="IPR013785">
    <property type="entry name" value="Aldolase_TIM"/>
</dbReference>
<evidence type="ECO:0000313" key="9">
    <source>
        <dbReference type="Proteomes" id="UP000230790"/>
    </source>
</evidence>
<proteinExistence type="predicted"/>
<dbReference type="SUPFAM" id="SSF51395">
    <property type="entry name" value="FMN-linked oxidoreductases"/>
    <property type="match status" value="1"/>
</dbReference>
<organism evidence="8 9">
    <name type="scientific">Candidatus Thermofonsia Clade 3 bacterium</name>
    <dbReference type="NCBI Taxonomy" id="2364212"/>
    <lineage>
        <taxon>Bacteria</taxon>
        <taxon>Bacillati</taxon>
        <taxon>Chloroflexota</taxon>
        <taxon>Candidatus Thermofontia</taxon>
        <taxon>Candidatus Thermofonsia Clade 3</taxon>
    </lineage>
</organism>